<dbReference type="EMBL" id="JACIER010000003">
    <property type="protein sequence ID" value="MBB4043133.1"/>
    <property type="molecule type" value="Genomic_DNA"/>
</dbReference>
<keyword evidence="2" id="KW-0472">Membrane</keyword>
<feature type="transmembrane region" description="Helical" evidence="2">
    <location>
        <begin position="185"/>
        <end position="202"/>
    </location>
</feature>
<sequence>MKKILCLIFSLIISATSFGQDSLAISTTADSTHTNSHAAFSNTKLENATKIDGDSAYMKNDYISAIEVYETILKKGEAADLYYNLGNCYYKTDNIAKAILNYERALLLQPGNSDIRANLEVAYSKTIDKVEPVPDIFFISWIKSLINSMSVDGWAACGIVSFILLIVALYLFIFSKQIVLKKTGFILGVILLIITISSNLFASQQKKRLIERDLAIVMAPSITVRSTPSDSGTSLFVLHEGRKVTIKDNSMKEWKEIRLEDGKVGWVSAEAIEAI</sequence>
<feature type="chain" id="PRO_5032327130" evidence="3">
    <location>
        <begin position="20"/>
        <end position="275"/>
    </location>
</feature>
<dbReference type="InterPro" id="IPR003646">
    <property type="entry name" value="SH3-like_bac-type"/>
</dbReference>
<gene>
    <name evidence="5" type="ORF">GGR06_000900</name>
</gene>
<dbReference type="SUPFAM" id="SSF48452">
    <property type="entry name" value="TPR-like"/>
    <property type="match status" value="1"/>
</dbReference>
<keyword evidence="2" id="KW-1133">Transmembrane helix</keyword>
<evidence type="ECO:0000256" key="2">
    <source>
        <dbReference type="SAM" id="Phobius"/>
    </source>
</evidence>
<dbReference type="Gene3D" id="1.25.40.10">
    <property type="entry name" value="Tetratricopeptide repeat domain"/>
    <property type="match status" value="1"/>
</dbReference>
<accession>A0A840D4B0</accession>
<keyword evidence="3" id="KW-0732">Signal</keyword>
<dbReference type="Proteomes" id="UP000560658">
    <property type="component" value="Unassembled WGS sequence"/>
</dbReference>
<dbReference type="PROSITE" id="PS50293">
    <property type="entry name" value="TPR_REGION"/>
    <property type="match status" value="1"/>
</dbReference>
<keyword evidence="1" id="KW-0802">TPR repeat</keyword>
<feature type="domain" description="SH3b" evidence="4">
    <location>
        <begin position="223"/>
        <end position="272"/>
    </location>
</feature>
<keyword evidence="2" id="KW-0812">Transmembrane</keyword>
<proteinExistence type="predicted"/>
<feature type="repeat" description="TPR" evidence="1">
    <location>
        <begin position="79"/>
        <end position="112"/>
    </location>
</feature>
<evidence type="ECO:0000313" key="5">
    <source>
        <dbReference type="EMBL" id="MBB4043133.1"/>
    </source>
</evidence>
<keyword evidence="6" id="KW-1185">Reference proteome</keyword>
<dbReference type="RefSeq" id="WP_044162900.1">
    <property type="nucleotide sequence ID" value="NZ_JACIER010000003.1"/>
</dbReference>
<dbReference type="SMART" id="SM00028">
    <property type="entry name" value="TPR"/>
    <property type="match status" value="1"/>
</dbReference>
<evidence type="ECO:0000256" key="1">
    <source>
        <dbReference type="PROSITE-ProRule" id="PRU00339"/>
    </source>
</evidence>
<dbReference type="Gene3D" id="2.30.30.40">
    <property type="entry name" value="SH3 Domains"/>
    <property type="match status" value="1"/>
</dbReference>
<reference evidence="5" key="1">
    <citation type="submission" date="2020-08" db="EMBL/GenBank/DDBJ databases">
        <title>Genomic Encyclopedia of Type Strains, Phase IV (KMG-IV): sequencing the most valuable type-strain genomes for metagenomic binning, comparative biology and taxonomic classification.</title>
        <authorList>
            <person name="Goeker M."/>
        </authorList>
    </citation>
    <scope>NUCLEOTIDE SEQUENCE [LARGE SCALE GENOMIC DNA]</scope>
    <source>
        <strain evidence="5">DSM 105720</strain>
    </source>
</reference>
<protein>
    <submittedName>
        <fullName evidence="5">Tetratricopeptide (TPR) repeat protein</fullName>
    </submittedName>
</protein>
<evidence type="ECO:0000259" key="4">
    <source>
        <dbReference type="Pfam" id="PF08239"/>
    </source>
</evidence>
<feature type="transmembrane region" description="Helical" evidence="2">
    <location>
        <begin position="153"/>
        <end position="173"/>
    </location>
</feature>
<dbReference type="InterPro" id="IPR011990">
    <property type="entry name" value="TPR-like_helical_dom_sf"/>
</dbReference>
<evidence type="ECO:0000256" key="3">
    <source>
        <dbReference type="SAM" id="SignalP"/>
    </source>
</evidence>
<dbReference type="AlphaFoldDB" id="A0A840D4B0"/>
<evidence type="ECO:0000313" key="6">
    <source>
        <dbReference type="Proteomes" id="UP000560658"/>
    </source>
</evidence>
<dbReference type="Pfam" id="PF08239">
    <property type="entry name" value="SH3_3"/>
    <property type="match status" value="1"/>
</dbReference>
<comment type="caution">
    <text evidence="5">The sequence shown here is derived from an EMBL/GenBank/DDBJ whole genome shotgun (WGS) entry which is preliminary data.</text>
</comment>
<organism evidence="5 6">
    <name type="scientific">Bacteroides reticulotermitis</name>
    <dbReference type="NCBI Taxonomy" id="1133319"/>
    <lineage>
        <taxon>Bacteria</taxon>
        <taxon>Pseudomonadati</taxon>
        <taxon>Bacteroidota</taxon>
        <taxon>Bacteroidia</taxon>
        <taxon>Bacteroidales</taxon>
        <taxon>Bacteroidaceae</taxon>
        <taxon>Bacteroides</taxon>
    </lineage>
</organism>
<dbReference type="Pfam" id="PF00515">
    <property type="entry name" value="TPR_1"/>
    <property type="match status" value="1"/>
</dbReference>
<dbReference type="InterPro" id="IPR019734">
    <property type="entry name" value="TPR_rpt"/>
</dbReference>
<dbReference type="PROSITE" id="PS50005">
    <property type="entry name" value="TPR"/>
    <property type="match status" value="1"/>
</dbReference>
<feature type="signal peptide" evidence="3">
    <location>
        <begin position="1"/>
        <end position="19"/>
    </location>
</feature>
<name>A0A840D4B0_9BACE</name>